<dbReference type="Gene3D" id="3.40.190.10">
    <property type="entry name" value="Periplasmic binding protein-like II"/>
    <property type="match status" value="1"/>
</dbReference>
<evidence type="ECO:0000313" key="3">
    <source>
        <dbReference type="Proteomes" id="UP000629365"/>
    </source>
</evidence>
<name>A0ABQ1RJE5_9MICO</name>
<dbReference type="PROSITE" id="PS51257">
    <property type="entry name" value="PROKAR_LIPOPROTEIN"/>
    <property type="match status" value="1"/>
</dbReference>
<evidence type="ECO:0000256" key="1">
    <source>
        <dbReference type="SAM" id="SignalP"/>
    </source>
</evidence>
<dbReference type="InterPro" id="IPR006059">
    <property type="entry name" value="SBP"/>
</dbReference>
<accession>A0ABQ1RJE5</accession>
<dbReference type="Proteomes" id="UP000629365">
    <property type="component" value="Unassembled WGS sequence"/>
</dbReference>
<feature type="chain" id="PRO_5047123875" evidence="1">
    <location>
        <begin position="27"/>
        <end position="449"/>
    </location>
</feature>
<dbReference type="Pfam" id="PF13416">
    <property type="entry name" value="SBP_bac_8"/>
    <property type="match status" value="1"/>
</dbReference>
<organism evidence="2 3">
    <name type="scientific">Microbacterium murale</name>
    <dbReference type="NCBI Taxonomy" id="1081040"/>
    <lineage>
        <taxon>Bacteria</taxon>
        <taxon>Bacillati</taxon>
        <taxon>Actinomycetota</taxon>
        <taxon>Actinomycetes</taxon>
        <taxon>Micrococcales</taxon>
        <taxon>Microbacteriaceae</taxon>
        <taxon>Microbacterium</taxon>
    </lineage>
</organism>
<dbReference type="PANTHER" id="PTHR43649">
    <property type="entry name" value="ARABINOSE-BINDING PROTEIN-RELATED"/>
    <property type="match status" value="1"/>
</dbReference>
<keyword evidence="1" id="KW-0732">Signal</keyword>
<gene>
    <name evidence="2" type="ORF">GCM10007269_09440</name>
</gene>
<dbReference type="SUPFAM" id="SSF53850">
    <property type="entry name" value="Periplasmic binding protein-like II"/>
    <property type="match status" value="1"/>
</dbReference>
<dbReference type="EMBL" id="BMCM01000001">
    <property type="protein sequence ID" value="GGD68423.1"/>
    <property type="molecule type" value="Genomic_DNA"/>
</dbReference>
<keyword evidence="3" id="KW-1185">Reference proteome</keyword>
<comment type="caution">
    <text evidence="2">The sequence shown here is derived from an EMBL/GenBank/DDBJ whole genome shotgun (WGS) entry which is preliminary data.</text>
</comment>
<feature type="signal peptide" evidence="1">
    <location>
        <begin position="1"/>
        <end position="26"/>
    </location>
</feature>
<protein>
    <submittedName>
        <fullName evidence="2">Sugar ABC transporter substrate-binding protein</fullName>
    </submittedName>
</protein>
<dbReference type="InterPro" id="IPR050490">
    <property type="entry name" value="Bact_solute-bd_prot1"/>
</dbReference>
<sequence>MLSKKLRAVGALSAGLAAALALSACAPGGGATQSSGPTDVSDDVAGAGDVTLKLSDFWGSAEEEWITTLIEKFEKKYPNVTIERTREDWGQLTSTLNLQLQDTGGPDIASANNGWSSLGTLAKGGLVLNLDAYADLYDWNDEVPTTIARQNQFTSDFKTIGEGAWFATPLARASLIGVYYNADMLDDLGIEAPGSLDDLEDAAAEIKAAGKVPFSYSGLDGNTAALLGLQSLYGSADDINDFVYGSEDVTAADTGFNDAATTLKKWGDDGWLMPNFEGLDYQTSLANYLDGDSVFRFEYTGSLGLSGDQLDEFGYIQLPQVDDDSTVGVGAAPGAMVISAKCEHPDVAAAFLDFLMSEEASQTAVDLGLVPMLNDVETPDSLSQSGEAAATSTLDSDDGYVPYFDWASPTMLDILSQNTQLLMAGKTTPEDFTKAVDDDRNAFLAESGS</sequence>
<reference evidence="3" key="1">
    <citation type="journal article" date="2019" name="Int. J. Syst. Evol. Microbiol.">
        <title>The Global Catalogue of Microorganisms (GCM) 10K type strain sequencing project: providing services to taxonomists for standard genome sequencing and annotation.</title>
        <authorList>
            <consortium name="The Broad Institute Genomics Platform"/>
            <consortium name="The Broad Institute Genome Sequencing Center for Infectious Disease"/>
            <person name="Wu L."/>
            <person name="Ma J."/>
        </authorList>
    </citation>
    <scope>NUCLEOTIDE SEQUENCE [LARGE SCALE GENOMIC DNA]</scope>
    <source>
        <strain evidence="3">CCM 7640</strain>
    </source>
</reference>
<evidence type="ECO:0000313" key="2">
    <source>
        <dbReference type="EMBL" id="GGD68423.1"/>
    </source>
</evidence>
<proteinExistence type="predicted"/>
<dbReference type="RefSeq" id="WP_188435383.1">
    <property type="nucleotide sequence ID" value="NZ_BMCM01000001.1"/>
</dbReference>